<reference evidence="1 2" key="1">
    <citation type="submission" date="2017-01" db="EMBL/GenBank/DDBJ databases">
        <title>Novel large sulfur bacteria in the metagenomes of groundwater-fed chemosynthetic microbial mats in the Lake Huron basin.</title>
        <authorList>
            <person name="Sharrar A.M."/>
            <person name="Flood B.E."/>
            <person name="Bailey J.V."/>
            <person name="Jones D.S."/>
            <person name="Biddanda B."/>
            <person name="Ruberg S.A."/>
            <person name="Marcus D.N."/>
            <person name="Dick G.J."/>
        </authorList>
    </citation>
    <scope>NUCLEOTIDE SEQUENCE [LARGE SCALE GENOMIC DNA]</scope>
    <source>
        <strain evidence="1">A7</strain>
    </source>
</reference>
<dbReference type="EMBL" id="MTEI01000011">
    <property type="protein sequence ID" value="OQW87050.1"/>
    <property type="molecule type" value="Genomic_DNA"/>
</dbReference>
<organism evidence="1 2">
    <name type="scientific">Rhodoferax ferrireducens</name>
    <dbReference type="NCBI Taxonomy" id="192843"/>
    <lineage>
        <taxon>Bacteria</taxon>
        <taxon>Pseudomonadati</taxon>
        <taxon>Pseudomonadota</taxon>
        <taxon>Betaproteobacteria</taxon>
        <taxon>Burkholderiales</taxon>
        <taxon>Comamonadaceae</taxon>
        <taxon>Rhodoferax</taxon>
    </lineage>
</organism>
<evidence type="ECO:0000313" key="2">
    <source>
        <dbReference type="Proteomes" id="UP000192505"/>
    </source>
</evidence>
<protein>
    <submittedName>
        <fullName evidence="1">Uncharacterized protein</fullName>
    </submittedName>
</protein>
<sequence>MWPLHIAHGYPLVRAQVRDVHSADLSFIEHGTGMGPYLGVIGASFLKDSALTLDYARRVAVLQRLRHDTGVPLMARPTHRTGGTVVASVRYRGTSPNFPVFDAKLGGTPVRVMLDGGNPGASIDRAWLATLQASGAAMPFSYMDNEATYRLVRIGFSLLKHLGVTWNYRLQTMTFFTP</sequence>
<proteinExistence type="predicted"/>
<accession>A0A1W9KRS5</accession>
<evidence type="ECO:0000313" key="1">
    <source>
        <dbReference type="EMBL" id="OQW87050.1"/>
    </source>
</evidence>
<name>A0A1W9KRS5_9BURK</name>
<gene>
    <name evidence="1" type="ORF">BWK72_15040</name>
</gene>
<dbReference type="AlphaFoldDB" id="A0A1W9KRS5"/>
<dbReference type="Proteomes" id="UP000192505">
    <property type="component" value="Unassembled WGS sequence"/>
</dbReference>
<comment type="caution">
    <text evidence="1">The sequence shown here is derived from an EMBL/GenBank/DDBJ whole genome shotgun (WGS) entry which is preliminary data.</text>
</comment>